<evidence type="ECO:0000259" key="1">
    <source>
        <dbReference type="Pfam" id="PF00004"/>
    </source>
</evidence>
<evidence type="ECO:0000313" key="3">
    <source>
        <dbReference type="Proteomes" id="UP000282297"/>
    </source>
</evidence>
<sequence>MLLPDRPIKMSFDYAQIINFLRFKGGEIMGKTFTISDDERGIIFGLLAWFLNDELVAEEMGIDLRKGILLSGPIGCGKTTLMKIMRQMPFNRRNYSVISSREIVSEFMLNGYEVLETYSRGILRDHHRHPKNFCFDDLGAETTSKYFGNECNVMAEILLTRYDLYKDQGIITHATTNLTADELEATYGNRLRSRMREMFNLFGYDGTSEDKRK</sequence>
<reference evidence="3" key="1">
    <citation type="submission" date="2018-11" db="EMBL/GenBank/DDBJ databases">
        <title>Proposal to divide the Flavobacteriaceae and reorganize its genera based on Amino Acid Identity values calculated from whole genome sequences.</title>
        <authorList>
            <person name="Nicholson A.C."/>
            <person name="Gulvik C.A."/>
            <person name="Whitney A.M."/>
            <person name="Humrighouse B.W."/>
            <person name="Bell M."/>
            <person name="Holmes B."/>
            <person name="Steigerwalt A.B."/>
            <person name="Villarma A."/>
            <person name="Sheth M."/>
            <person name="Batra D."/>
            <person name="Pryor J."/>
            <person name="Bernardet J.-F."/>
            <person name="Hugo C."/>
            <person name="Kampfer P."/>
            <person name="Newman J.D."/>
            <person name="McQuiston J.R."/>
        </authorList>
    </citation>
    <scope>NUCLEOTIDE SEQUENCE [LARGE SCALE GENOMIC DNA]</scope>
    <source>
        <strain evidence="3">H4753</strain>
    </source>
</reference>
<feature type="domain" description="ATPase AAA-type core" evidence="1">
    <location>
        <begin position="68"/>
        <end position="194"/>
    </location>
</feature>
<dbReference type="Pfam" id="PF00004">
    <property type="entry name" value="AAA"/>
    <property type="match status" value="1"/>
</dbReference>
<dbReference type="AlphaFoldDB" id="A0A3G8WK82"/>
<dbReference type="GO" id="GO:0016887">
    <property type="term" value="F:ATP hydrolysis activity"/>
    <property type="evidence" value="ECO:0007669"/>
    <property type="project" value="InterPro"/>
</dbReference>
<dbReference type="Gene3D" id="3.40.50.300">
    <property type="entry name" value="P-loop containing nucleotide triphosphate hydrolases"/>
    <property type="match status" value="1"/>
</dbReference>
<proteinExistence type="predicted"/>
<organism evidence="2 3">
    <name type="scientific">Chryseobacterium taklimakanense</name>
    <dbReference type="NCBI Taxonomy" id="536441"/>
    <lineage>
        <taxon>Bacteria</taxon>
        <taxon>Pseudomonadati</taxon>
        <taxon>Bacteroidota</taxon>
        <taxon>Flavobacteriia</taxon>
        <taxon>Flavobacteriales</taxon>
        <taxon>Weeksellaceae</taxon>
        <taxon>Chryseobacterium group</taxon>
        <taxon>Chryseobacterium</taxon>
    </lineage>
</organism>
<dbReference type="SUPFAM" id="SSF52540">
    <property type="entry name" value="P-loop containing nucleoside triphosphate hydrolases"/>
    <property type="match status" value="1"/>
</dbReference>
<dbReference type="GO" id="GO:0005524">
    <property type="term" value="F:ATP binding"/>
    <property type="evidence" value="ECO:0007669"/>
    <property type="project" value="InterPro"/>
</dbReference>
<dbReference type="EMBL" id="CP034171">
    <property type="protein sequence ID" value="AZI20628.1"/>
    <property type="molecule type" value="Genomic_DNA"/>
</dbReference>
<name>A0A3G8WK82_9FLAO</name>
<accession>A0A3G8WK82</accession>
<protein>
    <submittedName>
        <fullName evidence="2">AAA family ATPase</fullName>
    </submittedName>
</protein>
<dbReference type="Proteomes" id="UP000282297">
    <property type="component" value="Chromosome"/>
</dbReference>
<gene>
    <name evidence="2" type="ORF">EIH08_07800</name>
</gene>
<evidence type="ECO:0000313" key="2">
    <source>
        <dbReference type="EMBL" id="AZI20628.1"/>
    </source>
</evidence>
<dbReference type="InterPro" id="IPR027417">
    <property type="entry name" value="P-loop_NTPase"/>
</dbReference>
<dbReference type="InterPro" id="IPR003959">
    <property type="entry name" value="ATPase_AAA_core"/>
</dbReference>